<keyword evidence="3" id="KW-1185">Reference proteome</keyword>
<proteinExistence type="predicted"/>
<name>A0A212D045_CEREH</name>
<sequence>MMFDFSPHLGTAAPVRLLAPRLGPFSPTLPPFRALLTRILRDYALSWPAQALLCKEAVVFSAVKPYPETSYSIDDQSQQSYDYGGSGGPYSK</sequence>
<gene>
    <name evidence="2" type="ORF">Celaphus_00003707</name>
</gene>
<reference evidence="2 3" key="1">
    <citation type="journal article" date="2018" name="Mol. Genet. Genomics">
        <title>The red deer Cervus elaphus genome CerEla1.0: sequencing, annotating, genes, and chromosomes.</title>
        <authorList>
            <person name="Bana N.A."/>
            <person name="Nyiri A."/>
            <person name="Nagy J."/>
            <person name="Frank K."/>
            <person name="Nagy T."/>
            <person name="Steger V."/>
            <person name="Schiller M."/>
            <person name="Lakatos P."/>
            <person name="Sugar L."/>
            <person name="Horn P."/>
            <person name="Barta E."/>
            <person name="Orosz L."/>
        </authorList>
    </citation>
    <scope>NUCLEOTIDE SEQUENCE [LARGE SCALE GENOMIC DNA]</scope>
    <source>
        <strain evidence="2">Hungarian</strain>
    </source>
</reference>
<evidence type="ECO:0000313" key="2">
    <source>
        <dbReference type="EMBL" id="OWK11609.1"/>
    </source>
</evidence>
<dbReference type="AlphaFoldDB" id="A0A212D045"/>
<dbReference type="EMBL" id="MKHE01000009">
    <property type="protein sequence ID" value="OWK11609.1"/>
    <property type="molecule type" value="Genomic_DNA"/>
</dbReference>
<feature type="compositionally biased region" description="Low complexity" evidence="1">
    <location>
        <begin position="70"/>
        <end position="83"/>
    </location>
</feature>
<organism evidence="2 3">
    <name type="scientific">Cervus elaphus hippelaphus</name>
    <name type="common">European red deer</name>
    <dbReference type="NCBI Taxonomy" id="46360"/>
    <lineage>
        <taxon>Eukaryota</taxon>
        <taxon>Metazoa</taxon>
        <taxon>Chordata</taxon>
        <taxon>Craniata</taxon>
        <taxon>Vertebrata</taxon>
        <taxon>Euteleostomi</taxon>
        <taxon>Mammalia</taxon>
        <taxon>Eutheria</taxon>
        <taxon>Laurasiatheria</taxon>
        <taxon>Artiodactyla</taxon>
        <taxon>Ruminantia</taxon>
        <taxon>Pecora</taxon>
        <taxon>Cervidae</taxon>
        <taxon>Cervinae</taxon>
        <taxon>Cervus</taxon>
    </lineage>
</organism>
<comment type="caution">
    <text evidence="2">The sequence shown here is derived from an EMBL/GenBank/DDBJ whole genome shotgun (WGS) entry which is preliminary data.</text>
</comment>
<accession>A0A212D045</accession>
<dbReference type="Proteomes" id="UP000242450">
    <property type="component" value="Chromosome 9"/>
</dbReference>
<evidence type="ECO:0000313" key="3">
    <source>
        <dbReference type="Proteomes" id="UP000242450"/>
    </source>
</evidence>
<evidence type="ECO:0000256" key="1">
    <source>
        <dbReference type="SAM" id="MobiDB-lite"/>
    </source>
</evidence>
<protein>
    <submittedName>
        <fullName evidence="2">YIPF5</fullName>
    </submittedName>
</protein>
<feature type="region of interest" description="Disordered" evidence="1">
    <location>
        <begin position="69"/>
        <end position="92"/>
    </location>
</feature>